<dbReference type="PANTHER" id="PTHR35345:SF1">
    <property type="entry name" value="TELOMERE REPEATS-BINDING BOUQUET FORMATION PROTEIN 2"/>
    <property type="match status" value="1"/>
</dbReference>
<accession>A0A7L3WDI4</accession>
<dbReference type="Proteomes" id="UP000518911">
    <property type="component" value="Unassembled WGS sequence"/>
</dbReference>
<dbReference type="InterPro" id="IPR028065">
    <property type="entry name" value="TERB2"/>
</dbReference>
<feature type="non-terminal residue" evidence="2">
    <location>
        <position position="1"/>
    </location>
</feature>
<evidence type="ECO:0000313" key="3">
    <source>
        <dbReference type="Proteomes" id="UP000518911"/>
    </source>
</evidence>
<dbReference type="EMBL" id="VZUJ01066975">
    <property type="protein sequence ID" value="NXV74812.1"/>
    <property type="molecule type" value="Genomic_DNA"/>
</dbReference>
<feature type="non-terminal residue" evidence="2">
    <location>
        <position position="175"/>
    </location>
</feature>
<proteinExistence type="predicted"/>
<reference evidence="2 3" key="1">
    <citation type="submission" date="2019-09" db="EMBL/GenBank/DDBJ databases">
        <title>Bird 10,000 Genomes (B10K) Project - Family phase.</title>
        <authorList>
            <person name="Zhang G."/>
        </authorList>
    </citation>
    <scope>NUCLEOTIDE SEQUENCE [LARGE SCALE GENOMIC DNA]</scope>
    <source>
        <strain evidence="2">OUT-0055</strain>
        <tissue evidence="2">Blood</tissue>
    </source>
</reference>
<sequence length="175" mass="19857">IHESLDYLEGRATVFHSHYLTAWASADATTKTLVVLGHFVLPPACLQEGWGRKKTTQNITSGLDSTLCWYSQPNENPTDEPEVARKIQEEETEDAPNLSQSSEEETPTQGECPHRILREYPMNNMVTGYTSARDMKKYEGELHDFLPGTSGYTVYWVQNEINISSDTKAKMKRKL</sequence>
<comment type="caution">
    <text evidence="2">The sequence shown here is derived from an EMBL/GenBank/DDBJ whole genome shotgun (WGS) entry which is preliminary data.</text>
</comment>
<dbReference type="GO" id="GO:0005637">
    <property type="term" value="C:nuclear inner membrane"/>
    <property type="evidence" value="ECO:0007669"/>
    <property type="project" value="TreeGrafter"/>
</dbReference>
<gene>
    <name evidence="2" type="primary">Terb2</name>
    <name evidence="2" type="ORF">ATLROG_R11611</name>
</gene>
<name>A0A7L3WDI4_9GRUI</name>
<feature type="region of interest" description="Disordered" evidence="1">
    <location>
        <begin position="70"/>
        <end position="114"/>
    </location>
</feature>
<dbReference type="AlphaFoldDB" id="A0A7L3WDI4"/>
<keyword evidence="3" id="KW-1185">Reference proteome</keyword>
<dbReference type="PANTHER" id="PTHR35345">
    <property type="entry name" value="TELOMERE REPEATS-BINDING BOUQUET FORMATION PROTEIN 2"/>
    <property type="match status" value="1"/>
</dbReference>
<dbReference type="OrthoDB" id="5278943at2759"/>
<dbReference type="Pfam" id="PF15101">
    <property type="entry name" value="TERB2"/>
    <property type="match status" value="1"/>
</dbReference>
<protein>
    <submittedName>
        <fullName evidence="2">TERB2 protein</fullName>
    </submittedName>
</protein>
<evidence type="ECO:0000256" key="1">
    <source>
        <dbReference type="SAM" id="MobiDB-lite"/>
    </source>
</evidence>
<evidence type="ECO:0000313" key="2">
    <source>
        <dbReference type="EMBL" id="NXV74812.1"/>
    </source>
</evidence>
<organism evidence="2 3">
    <name type="scientific">Atlantisia rogersi</name>
    <name type="common">Inaccessible Island rail</name>
    <dbReference type="NCBI Taxonomy" id="2478892"/>
    <lineage>
        <taxon>Eukaryota</taxon>
        <taxon>Metazoa</taxon>
        <taxon>Chordata</taxon>
        <taxon>Craniata</taxon>
        <taxon>Vertebrata</taxon>
        <taxon>Euteleostomi</taxon>
        <taxon>Archelosauria</taxon>
        <taxon>Archosauria</taxon>
        <taxon>Dinosauria</taxon>
        <taxon>Saurischia</taxon>
        <taxon>Theropoda</taxon>
        <taxon>Coelurosauria</taxon>
        <taxon>Aves</taxon>
        <taxon>Neognathae</taxon>
        <taxon>Neoaves</taxon>
        <taxon>Gruiformes</taxon>
        <taxon>Rallidae</taxon>
        <taxon>Atlantisia</taxon>
    </lineage>
</organism>
<dbReference type="GO" id="GO:0007129">
    <property type="term" value="P:homologous chromosome pairing at meiosis"/>
    <property type="evidence" value="ECO:0007669"/>
    <property type="project" value="TreeGrafter"/>
</dbReference>
<dbReference type="GO" id="GO:0070197">
    <property type="term" value="P:meiotic attachment of telomere to nuclear envelope"/>
    <property type="evidence" value="ECO:0007669"/>
    <property type="project" value="TreeGrafter"/>
</dbReference>